<evidence type="ECO:0000256" key="1">
    <source>
        <dbReference type="ARBA" id="ARBA00022475"/>
    </source>
</evidence>
<dbReference type="EC" id="4.2.2.29" evidence="7"/>
<dbReference type="InterPro" id="IPR003770">
    <property type="entry name" value="MLTG-like"/>
</dbReference>
<dbReference type="OrthoDB" id="9814591at2"/>
<dbReference type="CDD" id="cd08010">
    <property type="entry name" value="MltG_like"/>
    <property type="match status" value="1"/>
</dbReference>
<evidence type="ECO:0000256" key="5">
    <source>
        <dbReference type="ARBA" id="ARBA00023239"/>
    </source>
</evidence>
<keyword evidence="2 7" id="KW-0812">Transmembrane</keyword>
<feature type="compositionally biased region" description="Basic and acidic residues" evidence="8">
    <location>
        <begin position="31"/>
        <end position="40"/>
    </location>
</feature>
<keyword evidence="5 7" id="KW-0456">Lyase</keyword>
<evidence type="ECO:0000256" key="3">
    <source>
        <dbReference type="ARBA" id="ARBA00022989"/>
    </source>
</evidence>
<evidence type="ECO:0000313" key="10">
    <source>
        <dbReference type="Proteomes" id="UP000246352"/>
    </source>
</evidence>
<dbReference type="PANTHER" id="PTHR30518">
    <property type="entry name" value="ENDOLYTIC MUREIN TRANSGLYCOSYLASE"/>
    <property type="match status" value="1"/>
</dbReference>
<dbReference type="Pfam" id="PF02618">
    <property type="entry name" value="YceG"/>
    <property type="match status" value="1"/>
</dbReference>
<dbReference type="PANTHER" id="PTHR30518:SF2">
    <property type="entry name" value="ENDOLYTIC MUREIN TRANSGLYCOSYLASE"/>
    <property type="match status" value="1"/>
</dbReference>
<gene>
    <name evidence="7" type="primary">mltG</name>
    <name evidence="9" type="ORF">DFR52_102934</name>
</gene>
<dbReference type="HAMAP" id="MF_02065">
    <property type="entry name" value="MltG"/>
    <property type="match status" value="1"/>
</dbReference>
<evidence type="ECO:0000256" key="6">
    <source>
        <dbReference type="ARBA" id="ARBA00023316"/>
    </source>
</evidence>
<keyword evidence="1 7" id="KW-1003">Cell membrane</keyword>
<evidence type="ECO:0000256" key="4">
    <source>
        <dbReference type="ARBA" id="ARBA00023136"/>
    </source>
</evidence>
<keyword evidence="7" id="KW-0997">Cell inner membrane</keyword>
<name>A0A317PNC2_9HYPH</name>
<feature type="site" description="Important for catalytic activity" evidence="7">
    <location>
        <position position="252"/>
    </location>
</feature>
<keyword evidence="6 7" id="KW-0961">Cell wall biogenesis/degradation</keyword>
<comment type="subcellular location">
    <subcellularLocation>
        <location evidence="7">Cell inner membrane</location>
        <topology evidence="7">Single-pass membrane protein</topology>
    </subcellularLocation>
</comment>
<dbReference type="GO" id="GO:0009252">
    <property type="term" value="P:peptidoglycan biosynthetic process"/>
    <property type="evidence" value="ECO:0007669"/>
    <property type="project" value="UniProtKB-UniRule"/>
</dbReference>
<keyword evidence="3 7" id="KW-1133">Transmembrane helix</keyword>
<evidence type="ECO:0000313" key="9">
    <source>
        <dbReference type="EMBL" id="PWW02266.1"/>
    </source>
</evidence>
<dbReference type="GO" id="GO:0005886">
    <property type="term" value="C:plasma membrane"/>
    <property type="evidence" value="ECO:0007669"/>
    <property type="project" value="UniProtKB-SubCell"/>
</dbReference>
<comment type="caution">
    <text evidence="9">The sequence shown here is derived from an EMBL/GenBank/DDBJ whole genome shotgun (WGS) entry which is preliminary data.</text>
</comment>
<feature type="region of interest" description="Disordered" evidence="8">
    <location>
        <begin position="1"/>
        <end position="43"/>
    </location>
</feature>
<dbReference type="EMBL" id="QGTR01000002">
    <property type="protein sequence ID" value="PWW02266.1"/>
    <property type="molecule type" value="Genomic_DNA"/>
</dbReference>
<evidence type="ECO:0000256" key="2">
    <source>
        <dbReference type="ARBA" id="ARBA00022692"/>
    </source>
</evidence>
<accession>A0A317PNC2</accession>
<comment type="similarity">
    <text evidence="7">Belongs to the transglycosylase MltG family.</text>
</comment>
<dbReference type="Gene3D" id="3.30.1490.480">
    <property type="entry name" value="Endolytic murein transglycosylase"/>
    <property type="match status" value="1"/>
</dbReference>
<feature type="transmembrane region" description="Helical" evidence="7">
    <location>
        <begin position="49"/>
        <end position="73"/>
    </location>
</feature>
<keyword evidence="10" id="KW-1185">Reference proteome</keyword>
<dbReference type="AlphaFoldDB" id="A0A317PNC2"/>
<keyword evidence="4 7" id="KW-0472">Membrane</keyword>
<sequence length="398" mass="43486">MNESNQSDKATFGRGGAKGPIIPVSPSQALKPEKPPEPPRRSRRARSQLVVFLNFLLSLVVFVTIAAVAIFLYGRNEFERPGPLDQTTDFMVRDGAGLNEVATGLEQRGIITNQRIFRIAGNARLGDDTLKAGEYEIKAGASMLQILELMRSGKSILHSFTVPEGQTTQQILDRLAAEELLVGDLPAEAPPEGALLPETYKFGRGTSRQEIVDQMTRAQERALEQIWQRRDPNLPIKTKEELVILASIVEKETGRADERPLVAGVFINRLEKGMRLQSDPTIIYGVFGGAGKPADRPIYQSDLDKPTPYNTYVINGLPPTPIANPGREAMEAVANPSRTKDLYFVADGTGGHAFAATLDEHNSNVARWRKIVAQRAKEAKAADTATAPGDEVVVPAEQ</sequence>
<evidence type="ECO:0000256" key="7">
    <source>
        <dbReference type="HAMAP-Rule" id="MF_02065"/>
    </source>
</evidence>
<comment type="function">
    <text evidence="7">Functions as a peptidoglycan terminase that cleaves nascent peptidoglycan strands endolytically to terminate their elongation.</text>
</comment>
<proteinExistence type="inferred from homology"/>
<dbReference type="GO" id="GO:0071555">
    <property type="term" value="P:cell wall organization"/>
    <property type="evidence" value="ECO:0007669"/>
    <property type="project" value="UniProtKB-KW"/>
</dbReference>
<organism evidence="9 10">
    <name type="scientific">Hoeflea marina</name>
    <dbReference type="NCBI Taxonomy" id="274592"/>
    <lineage>
        <taxon>Bacteria</taxon>
        <taxon>Pseudomonadati</taxon>
        <taxon>Pseudomonadota</taxon>
        <taxon>Alphaproteobacteria</taxon>
        <taxon>Hyphomicrobiales</taxon>
        <taxon>Rhizobiaceae</taxon>
        <taxon>Hoeflea</taxon>
    </lineage>
</organism>
<dbReference type="NCBIfam" id="TIGR00247">
    <property type="entry name" value="endolytic transglycosylase MltG"/>
    <property type="match status" value="1"/>
</dbReference>
<evidence type="ECO:0000256" key="8">
    <source>
        <dbReference type="SAM" id="MobiDB-lite"/>
    </source>
</evidence>
<comment type="catalytic activity">
    <reaction evidence="7">
        <text>a peptidoglycan chain = a peptidoglycan chain with N-acetyl-1,6-anhydromuramyl-[peptide] at the reducing end + a peptidoglycan chain with N-acetylglucosamine at the non-reducing end.</text>
        <dbReference type="EC" id="4.2.2.29"/>
    </reaction>
</comment>
<dbReference type="RefSeq" id="WP_110031958.1">
    <property type="nucleotide sequence ID" value="NZ_QGTR01000002.1"/>
</dbReference>
<dbReference type="GO" id="GO:0008932">
    <property type="term" value="F:lytic endotransglycosylase activity"/>
    <property type="evidence" value="ECO:0007669"/>
    <property type="project" value="UniProtKB-UniRule"/>
</dbReference>
<protein>
    <recommendedName>
        <fullName evidence="7">Endolytic murein transglycosylase</fullName>
        <ecNumber evidence="7">4.2.2.29</ecNumber>
    </recommendedName>
    <alternativeName>
        <fullName evidence="7">Peptidoglycan lytic transglycosylase</fullName>
    </alternativeName>
    <alternativeName>
        <fullName evidence="7">Peptidoglycan polymerization terminase</fullName>
    </alternativeName>
</protein>
<dbReference type="Proteomes" id="UP000246352">
    <property type="component" value="Unassembled WGS sequence"/>
</dbReference>
<reference evidence="9 10" key="1">
    <citation type="submission" date="2018-05" db="EMBL/GenBank/DDBJ databases">
        <title>Genomic Encyclopedia of Type Strains, Phase IV (KMG-IV): sequencing the most valuable type-strain genomes for metagenomic binning, comparative biology and taxonomic classification.</title>
        <authorList>
            <person name="Goeker M."/>
        </authorList>
    </citation>
    <scope>NUCLEOTIDE SEQUENCE [LARGE SCALE GENOMIC DNA]</scope>
    <source>
        <strain evidence="9 10">DSM 16791</strain>
    </source>
</reference>
<dbReference type="Gene3D" id="3.30.160.60">
    <property type="entry name" value="Classic Zinc Finger"/>
    <property type="match status" value="1"/>
</dbReference>